<dbReference type="InterPro" id="IPR049326">
    <property type="entry name" value="Rhodopsin_dom_fungi"/>
</dbReference>
<dbReference type="EMBL" id="JAGMWT010000023">
    <property type="protein sequence ID" value="KAH7111786.1"/>
    <property type="molecule type" value="Genomic_DNA"/>
</dbReference>
<accession>A0A9P9D322</accession>
<comment type="caution">
    <text evidence="8">The sequence shown here is derived from an EMBL/GenBank/DDBJ whole genome shotgun (WGS) entry which is preliminary data.</text>
</comment>
<evidence type="ECO:0000256" key="3">
    <source>
        <dbReference type="ARBA" id="ARBA00022989"/>
    </source>
</evidence>
<dbReference type="PANTHER" id="PTHR33048">
    <property type="entry name" value="PTH11-LIKE INTEGRAL MEMBRANE PROTEIN (AFU_ORTHOLOGUE AFUA_5G11245)"/>
    <property type="match status" value="1"/>
</dbReference>
<feature type="transmembrane region" description="Helical" evidence="6">
    <location>
        <begin position="46"/>
        <end position="70"/>
    </location>
</feature>
<dbReference type="PANTHER" id="PTHR33048:SF129">
    <property type="entry name" value="INTEGRAL MEMBRANE PROTEIN-RELATED"/>
    <property type="match status" value="1"/>
</dbReference>
<dbReference type="Proteomes" id="UP000700596">
    <property type="component" value="Unassembled WGS sequence"/>
</dbReference>
<keyword evidence="2 6" id="KW-0812">Transmembrane</keyword>
<evidence type="ECO:0000313" key="9">
    <source>
        <dbReference type="Proteomes" id="UP000700596"/>
    </source>
</evidence>
<dbReference type="InterPro" id="IPR052337">
    <property type="entry name" value="SAT4-like"/>
</dbReference>
<keyword evidence="3 6" id="KW-1133">Transmembrane helix</keyword>
<evidence type="ECO:0000256" key="4">
    <source>
        <dbReference type="ARBA" id="ARBA00023136"/>
    </source>
</evidence>
<keyword evidence="4 6" id="KW-0472">Membrane</keyword>
<feature type="transmembrane region" description="Helical" evidence="6">
    <location>
        <begin position="177"/>
        <end position="197"/>
    </location>
</feature>
<evidence type="ECO:0000256" key="6">
    <source>
        <dbReference type="SAM" id="Phobius"/>
    </source>
</evidence>
<evidence type="ECO:0000256" key="2">
    <source>
        <dbReference type="ARBA" id="ARBA00022692"/>
    </source>
</evidence>
<dbReference type="AlphaFoldDB" id="A0A9P9D322"/>
<comment type="subcellular location">
    <subcellularLocation>
        <location evidence="1">Membrane</location>
        <topology evidence="1">Multi-pass membrane protein</topology>
    </subcellularLocation>
</comment>
<feature type="transmembrane region" description="Helical" evidence="6">
    <location>
        <begin position="129"/>
        <end position="148"/>
    </location>
</feature>
<protein>
    <recommendedName>
        <fullName evidence="7">Rhodopsin domain-containing protein</fullName>
    </recommendedName>
</protein>
<organism evidence="8 9">
    <name type="scientific">Dendryphion nanum</name>
    <dbReference type="NCBI Taxonomy" id="256645"/>
    <lineage>
        <taxon>Eukaryota</taxon>
        <taxon>Fungi</taxon>
        <taxon>Dikarya</taxon>
        <taxon>Ascomycota</taxon>
        <taxon>Pezizomycotina</taxon>
        <taxon>Dothideomycetes</taxon>
        <taxon>Pleosporomycetidae</taxon>
        <taxon>Pleosporales</taxon>
        <taxon>Torulaceae</taxon>
        <taxon>Dendryphion</taxon>
    </lineage>
</organism>
<evidence type="ECO:0000259" key="7">
    <source>
        <dbReference type="Pfam" id="PF20684"/>
    </source>
</evidence>
<proteinExistence type="inferred from homology"/>
<keyword evidence="9" id="KW-1185">Reference proteome</keyword>
<reference evidence="8" key="1">
    <citation type="journal article" date="2021" name="Nat. Commun.">
        <title>Genetic determinants of endophytism in the Arabidopsis root mycobiome.</title>
        <authorList>
            <person name="Mesny F."/>
            <person name="Miyauchi S."/>
            <person name="Thiergart T."/>
            <person name="Pickel B."/>
            <person name="Atanasova L."/>
            <person name="Karlsson M."/>
            <person name="Huettel B."/>
            <person name="Barry K.W."/>
            <person name="Haridas S."/>
            <person name="Chen C."/>
            <person name="Bauer D."/>
            <person name="Andreopoulos W."/>
            <person name="Pangilinan J."/>
            <person name="LaButti K."/>
            <person name="Riley R."/>
            <person name="Lipzen A."/>
            <person name="Clum A."/>
            <person name="Drula E."/>
            <person name="Henrissat B."/>
            <person name="Kohler A."/>
            <person name="Grigoriev I.V."/>
            <person name="Martin F.M."/>
            <person name="Hacquard S."/>
        </authorList>
    </citation>
    <scope>NUCLEOTIDE SEQUENCE</scope>
    <source>
        <strain evidence="8">MPI-CAGE-CH-0243</strain>
    </source>
</reference>
<feature type="transmembrane region" description="Helical" evidence="6">
    <location>
        <begin position="209"/>
        <end position="227"/>
    </location>
</feature>
<sequence>MANVAPLGPDDSIATQLLIPCGILQVIVVVLYVARMYARLHPVPKLWLDDYTISLATAISITGYALQIAACKHGLGRHNAYVTSREQAAALHYLFGLYSIWVVGVGLVRVSIACTLLRVWDVKAWRWTLWALIIVQMISVTSTFIVQFTECHPLRAMWDVVPGAKCWTPAQMHTFGYVFAITNIALDFVLSLMPIAFLRRLRRPLAERIVIAFLMALGLVATAAAIIKTSYMRDFAITGDTLRDIVHINMWCKIEEQLGIVAYSTNGSHVLSSIDRQCGHVDTGEGAKRG</sequence>
<name>A0A9P9D322_9PLEO</name>
<feature type="transmembrane region" description="Helical" evidence="6">
    <location>
        <begin position="90"/>
        <end position="117"/>
    </location>
</feature>
<feature type="domain" description="Rhodopsin" evidence="7">
    <location>
        <begin position="34"/>
        <end position="264"/>
    </location>
</feature>
<comment type="similarity">
    <text evidence="5">Belongs to the SAT4 family.</text>
</comment>
<feature type="transmembrane region" description="Helical" evidence="6">
    <location>
        <begin position="13"/>
        <end position="34"/>
    </location>
</feature>
<evidence type="ECO:0000256" key="1">
    <source>
        <dbReference type="ARBA" id="ARBA00004141"/>
    </source>
</evidence>
<dbReference type="OrthoDB" id="3934549at2759"/>
<evidence type="ECO:0000313" key="8">
    <source>
        <dbReference type="EMBL" id="KAH7111786.1"/>
    </source>
</evidence>
<evidence type="ECO:0000256" key="5">
    <source>
        <dbReference type="ARBA" id="ARBA00038359"/>
    </source>
</evidence>
<gene>
    <name evidence="8" type="ORF">B0J11DRAFT_598407</name>
</gene>
<dbReference type="Pfam" id="PF20684">
    <property type="entry name" value="Fung_rhodopsin"/>
    <property type="match status" value="1"/>
</dbReference>
<dbReference type="GO" id="GO:0016020">
    <property type="term" value="C:membrane"/>
    <property type="evidence" value="ECO:0007669"/>
    <property type="project" value="UniProtKB-SubCell"/>
</dbReference>